<evidence type="ECO:0000256" key="9">
    <source>
        <dbReference type="PROSITE-ProRule" id="PRU00191"/>
    </source>
</evidence>
<dbReference type="SMART" id="SM00194">
    <property type="entry name" value="PTPc"/>
    <property type="match status" value="1"/>
</dbReference>
<dbReference type="CDD" id="cd09931">
    <property type="entry name" value="SH2_C-SH2_SHP_like"/>
    <property type="match status" value="1"/>
</dbReference>
<comment type="subcellular location">
    <subcellularLocation>
        <location evidence="1">Cytoplasm</location>
    </subcellularLocation>
</comment>
<sequence length="793" mass="87844">MEHVSRRWFHHNLTGIQAENLLLQKGVDGSFLARPSHSTPGSFTLSVRRGDDVTHIRIQNTDEFLDLYGGEKFATLFELVTYYMENEGQLKEKNGDLIKLKHPLICEDPTTERWFHGRITGKEAEKMLLEKDVYGCFLVRESVHRPGSYVLSVLTSSSQVAHIMIHGKPNGMYDVGGGHQFSSLKDLIAFYTNTPMVEKSGGLVSLKQPFNATRFNVSTIDERMRQLEQENGHGSGLAGFLEEFEELHQEAHTKINSREEGSKYYNREKNRYKNILPYDRTLVRLRDNDPKELGSDYINANYICWPIQLTESLSNGTNPLGCNHTNPHMHPTVLEPGSINNSSQNGNSQLSGGWSLGSGPSVLSHGAANSSAAFFFNGRPRYIATQGVLQSTQSSFWRMVWQERSAVIVMITKIVERDRNKCVCYWPTAEESERVFPAYGYTLRVKHISERNSANYTLRQLLVTKEPLVDTGQNNVSEPTESASTHRSGTVCDEQQETSTNEASSASTTVSPKAQTATADSVEENGFTVYHYHFTVWPDHGTPNDPSCVLDFVHDISARQDSIPSAGPIIVHCSAGIGRAGAFIVIDMLINYIKTMGLNCDIDISRTIQAVREQRSGMVQTETQYRFIYKAVQQYVNTMSKRIQMDNDLRRTGRDYTNINRAADDVGVIGNVSVAVNMFPMIGSNAHVHASVAHNSCETTNFSEMGPSVHTNLSGIPPNSGLNSNPSCSSPPVPPLSPSSHRNLMCSIHGPSTGRKSHGGHQTSTGTSVTSGKHSTPGLFHRLTGGARSRTKP</sequence>
<dbReference type="SMART" id="SM00252">
    <property type="entry name" value="SH2"/>
    <property type="match status" value="2"/>
</dbReference>
<dbReference type="GO" id="GO:0070374">
    <property type="term" value="P:positive regulation of ERK1 and ERK2 cascade"/>
    <property type="evidence" value="ECO:0007669"/>
    <property type="project" value="TreeGrafter"/>
</dbReference>
<evidence type="ECO:0000259" key="13">
    <source>
        <dbReference type="PROSITE" id="PS50056"/>
    </source>
</evidence>
<dbReference type="GO" id="GO:0030971">
    <property type="term" value="F:receptor tyrosine kinase binding"/>
    <property type="evidence" value="ECO:0007669"/>
    <property type="project" value="TreeGrafter"/>
</dbReference>
<dbReference type="Pfam" id="PF00102">
    <property type="entry name" value="Y_phosphatase"/>
    <property type="match status" value="3"/>
</dbReference>
<feature type="compositionally biased region" description="Low complexity" evidence="10">
    <location>
        <begin position="497"/>
        <end position="509"/>
    </location>
</feature>
<dbReference type="OrthoDB" id="8815311at2759"/>
<proteinExistence type="predicted"/>
<evidence type="ECO:0000256" key="7">
    <source>
        <dbReference type="ARBA" id="ARBA00022999"/>
    </source>
</evidence>
<accession>A0A8E0S246</accession>
<organism evidence="14 15">
    <name type="scientific">Fasciolopsis buskii</name>
    <dbReference type="NCBI Taxonomy" id="27845"/>
    <lineage>
        <taxon>Eukaryota</taxon>
        <taxon>Metazoa</taxon>
        <taxon>Spiralia</taxon>
        <taxon>Lophotrochozoa</taxon>
        <taxon>Platyhelminthes</taxon>
        <taxon>Trematoda</taxon>
        <taxon>Digenea</taxon>
        <taxon>Plagiorchiida</taxon>
        <taxon>Echinostomata</taxon>
        <taxon>Echinostomatoidea</taxon>
        <taxon>Fasciolidae</taxon>
        <taxon>Fasciolopsis</taxon>
    </lineage>
</organism>
<dbReference type="GO" id="GO:0005737">
    <property type="term" value="C:cytoplasm"/>
    <property type="evidence" value="ECO:0007669"/>
    <property type="project" value="UniProtKB-SubCell"/>
</dbReference>
<dbReference type="PRINTS" id="PR00700">
    <property type="entry name" value="PRTYPHPHTASE"/>
</dbReference>
<feature type="compositionally biased region" description="Polar residues" evidence="10">
    <location>
        <begin position="703"/>
        <end position="714"/>
    </location>
</feature>
<protein>
    <recommendedName>
        <fullName evidence="2">protein-tyrosine-phosphatase</fullName>
        <ecNumber evidence="2">3.1.3.48</ecNumber>
    </recommendedName>
</protein>
<dbReference type="Gene3D" id="3.90.190.10">
    <property type="entry name" value="Protein tyrosine phosphatase superfamily"/>
    <property type="match status" value="1"/>
</dbReference>
<comment type="caution">
    <text evidence="14">The sequence shown here is derived from an EMBL/GenBank/DDBJ whole genome shotgun (WGS) entry which is preliminary data.</text>
</comment>
<feature type="compositionally biased region" description="Polar residues" evidence="10">
    <location>
        <begin position="471"/>
        <end position="488"/>
    </location>
</feature>
<dbReference type="AlphaFoldDB" id="A0A8E0S246"/>
<keyword evidence="5" id="KW-0378">Hydrolase</keyword>
<dbReference type="FunFam" id="3.30.505.10:FF:000018">
    <property type="entry name" value="Tyrosine-protein phosphatase non-receptor type"/>
    <property type="match status" value="1"/>
</dbReference>
<keyword evidence="6" id="KW-0904">Protein phosphatase</keyword>
<reference evidence="14" key="1">
    <citation type="submission" date="2019-05" db="EMBL/GenBank/DDBJ databases">
        <title>Annotation for the trematode Fasciolopsis buski.</title>
        <authorList>
            <person name="Choi Y.-J."/>
        </authorList>
    </citation>
    <scope>NUCLEOTIDE SEQUENCE</scope>
    <source>
        <strain evidence="14">HT</strain>
        <tissue evidence="14">Whole worm</tissue>
    </source>
</reference>
<dbReference type="CDD" id="cd10340">
    <property type="entry name" value="SH2_N-SH2_SHP_like"/>
    <property type="match status" value="1"/>
</dbReference>
<dbReference type="PRINTS" id="PR00401">
    <property type="entry name" value="SH2DOMAIN"/>
</dbReference>
<evidence type="ECO:0000259" key="12">
    <source>
        <dbReference type="PROSITE" id="PS50055"/>
    </source>
</evidence>
<dbReference type="EC" id="3.1.3.48" evidence="2"/>
<evidence type="ECO:0000259" key="11">
    <source>
        <dbReference type="PROSITE" id="PS50001"/>
    </source>
</evidence>
<dbReference type="Pfam" id="PF00017">
    <property type="entry name" value="SH2"/>
    <property type="match status" value="2"/>
</dbReference>
<keyword evidence="7 9" id="KW-0727">SH2 domain</keyword>
<comment type="catalytic activity">
    <reaction evidence="8">
        <text>O-phospho-L-tyrosyl-[protein] + H2O = L-tyrosyl-[protein] + phosphate</text>
        <dbReference type="Rhea" id="RHEA:10684"/>
        <dbReference type="Rhea" id="RHEA-COMP:10136"/>
        <dbReference type="Rhea" id="RHEA-COMP:20101"/>
        <dbReference type="ChEBI" id="CHEBI:15377"/>
        <dbReference type="ChEBI" id="CHEBI:43474"/>
        <dbReference type="ChEBI" id="CHEBI:46858"/>
        <dbReference type="ChEBI" id="CHEBI:61978"/>
        <dbReference type="EC" id="3.1.3.48"/>
    </reaction>
</comment>
<evidence type="ECO:0000256" key="5">
    <source>
        <dbReference type="ARBA" id="ARBA00022801"/>
    </source>
</evidence>
<feature type="region of interest" description="Disordered" evidence="10">
    <location>
        <begin position="703"/>
        <end position="793"/>
    </location>
</feature>
<evidence type="ECO:0000256" key="4">
    <source>
        <dbReference type="ARBA" id="ARBA00022737"/>
    </source>
</evidence>
<dbReference type="PROSITE" id="PS50001">
    <property type="entry name" value="SH2"/>
    <property type="match status" value="2"/>
</dbReference>
<feature type="domain" description="SH2" evidence="11">
    <location>
        <begin position="8"/>
        <end position="104"/>
    </location>
</feature>
<evidence type="ECO:0000256" key="3">
    <source>
        <dbReference type="ARBA" id="ARBA00022490"/>
    </source>
</evidence>
<gene>
    <name evidence="14" type="ORF">FBUS_03758</name>
</gene>
<evidence type="ECO:0000256" key="6">
    <source>
        <dbReference type="ARBA" id="ARBA00022912"/>
    </source>
</evidence>
<dbReference type="PANTHER" id="PTHR46559">
    <property type="entry name" value="TYROSINE-PROTEIN PHOSPHATASE NON-RECEPTOR TYPE 11"/>
    <property type="match status" value="1"/>
</dbReference>
<evidence type="ECO:0000313" key="14">
    <source>
        <dbReference type="EMBL" id="KAA0194159.1"/>
    </source>
</evidence>
<name>A0A8E0S246_9TREM</name>
<dbReference type="InterPro" id="IPR000387">
    <property type="entry name" value="Tyr_Pase_dom"/>
</dbReference>
<feature type="domain" description="Tyrosine specific protein phosphatases" evidence="13">
    <location>
        <begin position="550"/>
        <end position="626"/>
    </location>
</feature>
<dbReference type="InterPro" id="IPR003595">
    <property type="entry name" value="Tyr_Pase_cat"/>
</dbReference>
<dbReference type="Proteomes" id="UP000728185">
    <property type="component" value="Unassembled WGS sequence"/>
</dbReference>
<dbReference type="InterPro" id="IPR000980">
    <property type="entry name" value="SH2"/>
</dbReference>
<dbReference type="SUPFAM" id="SSF52799">
    <property type="entry name" value="(Phosphotyrosine protein) phosphatases II"/>
    <property type="match status" value="1"/>
</dbReference>
<dbReference type="GO" id="GO:0004726">
    <property type="term" value="F:non-membrane spanning protein tyrosine phosphatase activity"/>
    <property type="evidence" value="ECO:0007669"/>
    <property type="project" value="TreeGrafter"/>
</dbReference>
<feature type="region of interest" description="Disordered" evidence="10">
    <location>
        <begin position="469"/>
        <end position="518"/>
    </location>
</feature>
<dbReference type="GO" id="GO:0050839">
    <property type="term" value="F:cell adhesion molecule binding"/>
    <property type="evidence" value="ECO:0007669"/>
    <property type="project" value="TreeGrafter"/>
</dbReference>
<keyword evidence="4" id="KW-0677">Repeat</keyword>
<evidence type="ECO:0000256" key="8">
    <source>
        <dbReference type="ARBA" id="ARBA00051722"/>
    </source>
</evidence>
<keyword evidence="15" id="KW-1185">Reference proteome</keyword>
<evidence type="ECO:0000256" key="1">
    <source>
        <dbReference type="ARBA" id="ARBA00004496"/>
    </source>
</evidence>
<evidence type="ECO:0000256" key="2">
    <source>
        <dbReference type="ARBA" id="ARBA00013064"/>
    </source>
</evidence>
<keyword evidence="3" id="KW-0963">Cytoplasm</keyword>
<dbReference type="InterPro" id="IPR029021">
    <property type="entry name" value="Prot-tyrosine_phosphatase-like"/>
</dbReference>
<evidence type="ECO:0000313" key="15">
    <source>
        <dbReference type="Proteomes" id="UP000728185"/>
    </source>
</evidence>
<dbReference type="InterPro" id="IPR036860">
    <property type="entry name" value="SH2_dom_sf"/>
</dbReference>
<dbReference type="SUPFAM" id="SSF55550">
    <property type="entry name" value="SH2 domain"/>
    <property type="match status" value="2"/>
</dbReference>
<feature type="compositionally biased region" description="Polar residues" evidence="10">
    <location>
        <begin position="760"/>
        <end position="774"/>
    </location>
</feature>
<dbReference type="EMBL" id="LUCM01004569">
    <property type="protein sequence ID" value="KAA0194159.1"/>
    <property type="molecule type" value="Genomic_DNA"/>
</dbReference>
<feature type="domain" description="SH2" evidence="11">
    <location>
        <begin position="114"/>
        <end position="210"/>
    </location>
</feature>
<feature type="domain" description="Tyrosine-protein phosphatase" evidence="12">
    <location>
        <begin position="240"/>
        <end position="635"/>
    </location>
</feature>
<evidence type="ECO:0000256" key="10">
    <source>
        <dbReference type="SAM" id="MobiDB-lite"/>
    </source>
</evidence>
<dbReference type="PROSITE" id="PS50055">
    <property type="entry name" value="TYR_PHOSPHATASE_PTP"/>
    <property type="match status" value="1"/>
</dbReference>
<dbReference type="InterPro" id="IPR000242">
    <property type="entry name" value="PTP_cat"/>
</dbReference>
<dbReference type="PANTHER" id="PTHR46559:SF3">
    <property type="entry name" value="TYROSINE-PROTEIN PHOSPHATASE NON-RECEPTOR TYPE"/>
    <property type="match status" value="1"/>
</dbReference>
<dbReference type="Gene3D" id="3.30.505.10">
    <property type="entry name" value="SH2 domain"/>
    <property type="match status" value="2"/>
</dbReference>
<dbReference type="SMART" id="SM00404">
    <property type="entry name" value="PTPc_motif"/>
    <property type="match status" value="1"/>
</dbReference>
<dbReference type="PROSITE" id="PS50056">
    <property type="entry name" value="TYR_PHOSPHATASE_2"/>
    <property type="match status" value="1"/>
</dbReference>
<feature type="compositionally biased region" description="Low complexity" evidence="10">
    <location>
        <begin position="717"/>
        <end position="728"/>
    </location>
</feature>